<comment type="subcellular location">
    <subcellularLocation>
        <location evidence="1">Cell membrane</location>
        <topology evidence="1">Multi-pass membrane protein</topology>
    </subcellularLocation>
</comment>
<dbReference type="PANTHER" id="PTHR35007">
    <property type="entry name" value="INTEGRAL MEMBRANE PROTEIN-RELATED"/>
    <property type="match status" value="1"/>
</dbReference>
<feature type="transmembrane region" description="Helical" evidence="6">
    <location>
        <begin position="49"/>
        <end position="82"/>
    </location>
</feature>
<evidence type="ECO:0000256" key="6">
    <source>
        <dbReference type="SAM" id="Phobius"/>
    </source>
</evidence>
<dbReference type="RefSeq" id="WP_253668921.1">
    <property type="nucleotide sequence ID" value="NZ_JAMTCP010000006.1"/>
</dbReference>
<keyword evidence="9" id="KW-1185">Reference proteome</keyword>
<comment type="caution">
    <text evidence="8">The sequence shown here is derived from an EMBL/GenBank/DDBJ whole genome shotgun (WGS) entry which is preliminary data.</text>
</comment>
<organism evidence="8 9">
    <name type="scientific">Streptoalloteichus tenebrarius (strain ATCC 17920 / DSM 40477 / JCM 4838 / CBS 697.72 / NBRC 16177 / NCIMB 11028 / NRRL B-12390 / A12253. 1 / ISP 5477)</name>
    <name type="common">Streptomyces tenebrarius</name>
    <dbReference type="NCBI Taxonomy" id="1933"/>
    <lineage>
        <taxon>Bacteria</taxon>
        <taxon>Bacillati</taxon>
        <taxon>Actinomycetota</taxon>
        <taxon>Actinomycetes</taxon>
        <taxon>Pseudonocardiales</taxon>
        <taxon>Pseudonocardiaceae</taxon>
        <taxon>Streptoalloteichus</taxon>
    </lineage>
</organism>
<dbReference type="Proteomes" id="UP001205311">
    <property type="component" value="Unassembled WGS sequence"/>
</dbReference>
<gene>
    <name evidence="8" type="ORF">LX15_001666</name>
</gene>
<evidence type="ECO:0000256" key="5">
    <source>
        <dbReference type="ARBA" id="ARBA00023136"/>
    </source>
</evidence>
<sequence>MMTQAASLATLAVVLLVAPGPVVSRTRLTSLLRHDPPAPHRPRREWAPVLVAGTVGLLVASLVTGTTGVLIGCASTATCLIAWRRHSRRASRLAPSDPLRLAAGWDLLAASLAAGLPVPAAVRATTTSLPPPAAAVLRRVGELLALGADPVAAWTPALDHTDTAQLARAARRTARSGSALADVARQLATELRAEARDTAEARAQRAGVLITGPLGLCFLPAFLCLGVVPVVLGLAHRLIDTW</sequence>
<dbReference type="EMBL" id="JAMTCP010000006">
    <property type="protein sequence ID" value="MCP2257979.1"/>
    <property type="molecule type" value="Genomic_DNA"/>
</dbReference>
<evidence type="ECO:0000313" key="8">
    <source>
        <dbReference type="EMBL" id="MCP2257979.1"/>
    </source>
</evidence>
<feature type="transmembrane region" description="Helical" evidence="6">
    <location>
        <begin position="206"/>
        <end position="232"/>
    </location>
</feature>
<protein>
    <submittedName>
        <fullName evidence="8">Type II secretion system (T2SS), protein F</fullName>
    </submittedName>
</protein>
<feature type="domain" description="Type II secretion system protein GspF" evidence="7">
    <location>
        <begin position="107"/>
        <end position="225"/>
    </location>
</feature>
<keyword evidence="4 6" id="KW-1133">Transmembrane helix</keyword>
<keyword evidence="5 6" id="KW-0472">Membrane</keyword>
<evidence type="ECO:0000256" key="1">
    <source>
        <dbReference type="ARBA" id="ARBA00004651"/>
    </source>
</evidence>
<evidence type="ECO:0000256" key="2">
    <source>
        <dbReference type="ARBA" id="ARBA00022475"/>
    </source>
</evidence>
<name>A0ABT1HR36_STRSD</name>
<dbReference type="InterPro" id="IPR018076">
    <property type="entry name" value="T2SS_GspF_dom"/>
</dbReference>
<evidence type="ECO:0000256" key="4">
    <source>
        <dbReference type="ARBA" id="ARBA00022989"/>
    </source>
</evidence>
<keyword evidence="2" id="KW-1003">Cell membrane</keyword>
<evidence type="ECO:0000259" key="7">
    <source>
        <dbReference type="Pfam" id="PF00482"/>
    </source>
</evidence>
<dbReference type="PANTHER" id="PTHR35007:SF3">
    <property type="entry name" value="POSSIBLE CONSERVED ALANINE RICH MEMBRANE PROTEIN"/>
    <property type="match status" value="1"/>
</dbReference>
<evidence type="ECO:0000256" key="3">
    <source>
        <dbReference type="ARBA" id="ARBA00022692"/>
    </source>
</evidence>
<dbReference type="Pfam" id="PF00482">
    <property type="entry name" value="T2SSF"/>
    <property type="match status" value="1"/>
</dbReference>
<reference evidence="8 9" key="1">
    <citation type="submission" date="2022-06" db="EMBL/GenBank/DDBJ databases">
        <title>Genomic Encyclopedia of Archaeal and Bacterial Type Strains, Phase II (KMG-II): from individual species to whole genera.</title>
        <authorList>
            <person name="Goeker M."/>
        </authorList>
    </citation>
    <scope>NUCLEOTIDE SEQUENCE [LARGE SCALE GENOMIC DNA]</scope>
    <source>
        <strain evidence="8 9">DSM 40477</strain>
    </source>
</reference>
<evidence type="ECO:0000313" key="9">
    <source>
        <dbReference type="Proteomes" id="UP001205311"/>
    </source>
</evidence>
<accession>A0ABT1HR36</accession>
<proteinExistence type="predicted"/>
<keyword evidence="3 6" id="KW-0812">Transmembrane</keyword>